<dbReference type="SUPFAM" id="SSF111126">
    <property type="entry name" value="Ligand-binding domain in the NO signalling and Golgi transport"/>
    <property type="match status" value="1"/>
</dbReference>
<name>A0A366X6U4_9RHOB</name>
<proteinExistence type="predicted"/>
<dbReference type="InterPro" id="IPR038158">
    <property type="entry name" value="H-NOX_domain_sf"/>
</dbReference>
<feature type="domain" description="Heme NO-binding" evidence="1">
    <location>
        <begin position="2"/>
        <end position="161"/>
    </location>
</feature>
<dbReference type="InterPro" id="IPR024096">
    <property type="entry name" value="NO_sig/Golgi_transp_ligand-bd"/>
</dbReference>
<dbReference type="AlphaFoldDB" id="A0A366X6U4"/>
<accession>A0A366X6U4</accession>
<dbReference type="Pfam" id="PF07700">
    <property type="entry name" value="HNOB"/>
    <property type="match status" value="1"/>
</dbReference>
<dbReference type="RefSeq" id="WP_113821963.1">
    <property type="nucleotide sequence ID" value="NZ_QOCE01000009.1"/>
</dbReference>
<dbReference type="OrthoDB" id="7266652at2"/>
<dbReference type="GO" id="GO:0020037">
    <property type="term" value="F:heme binding"/>
    <property type="evidence" value="ECO:0007669"/>
    <property type="project" value="InterPro"/>
</dbReference>
<evidence type="ECO:0000313" key="2">
    <source>
        <dbReference type="EMBL" id="RBW60931.1"/>
    </source>
</evidence>
<sequence length="181" mass="20564">MKGVVFVELLRMAETVLGEEAVDQVLDQTELQSNGAFSAVGNYPCRELLSLVDAFGERLGAPPEALQVKFGHWMFSRFVEGYPEFFDGKKDAFEMLEAIEGEVHVEVRKLYPEVELPSFATNRPLPSQLRMVYESDRPLMHFCLGLIEACIAHFEDQADIQMVEQSDPRKFRAEFLIEKAA</sequence>
<organism evidence="2 3">
    <name type="scientific">Phaeobacter gallaeciensis</name>
    <dbReference type="NCBI Taxonomy" id="60890"/>
    <lineage>
        <taxon>Bacteria</taxon>
        <taxon>Pseudomonadati</taxon>
        <taxon>Pseudomonadota</taxon>
        <taxon>Alphaproteobacteria</taxon>
        <taxon>Rhodobacterales</taxon>
        <taxon>Roseobacteraceae</taxon>
        <taxon>Phaeobacter</taxon>
    </lineage>
</organism>
<reference evidence="2 3" key="1">
    <citation type="submission" date="2018-07" db="EMBL/GenBank/DDBJ databases">
        <title>Modular assembly of carbohydrate-degrading microbial communities in the ocean.</title>
        <authorList>
            <person name="Enke T.N."/>
            <person name="Datta M.S."/>
            <person name="Schwartzman J.A."/>
            <person name="Cermak N."/>
            <person name="Schmitz D.A."/>
            <person name="Barrere J."/>
            <person name="Cordero O.X."/>
        </authorList>
    </citation>
    <scope>NUCLEOTIDE SEQUENCE [LARGE SCALE GENOMIC DNA]</scope>
    <source>
        <strain evidence="2 3">C3M10</strain>
    </source>
</reference>
<dbReference type="EMBL" id="QOCE01000009">
    <property type="protein sequence ID" value="RBW60931.1"/>
    <property type="molecule type" value="Genomic_DNA"/>
</dbReference>
<evidence type="ECO:0000259" key="1">
    <source>
        <dbReference type="Pfam" id="PF07700"/>
    </source>
</evidence>
<dbReference type="InterPro" id="IPR011644">
    <property type="entry name" value="Heme_NO-bd"/>
</dbReference>
<dbReference type="Proteomes" id="UP000252706">
    <property type="component" value="Unassembled WGS sequence"/>
</dbReference>
<protein>
    <submittedName>
        <fullName evidence="2">Guanylate cyclase</fullName>
    </submittedName>
</protein>
<comment type="caution">
    <text evidence="2">The sequence shown here is derived from an EMBL/GenBank/DDBJ whole genome shotgun (WGS) entry which is preliminary data.</text>
</comment>
<dbReference type="Gene3D" id="3.90.1520.10">
    <property type="entry name" value="H-NOX domain"/>
    <property type="match status" value="1"/>
</dbReference>
<evidence type="ECO:0000313" key="3">
    <source>
        <dbReference type="Proteomes" id="UP000252706"/>
    </source>
</evidence>
<gene>
    <name evidence="2" type="ORF">DS909_02995</name>
</gene>